<keyword evidence="1" id="KW-0472">Membrane</keyword>
<dbReference type="Proteomes" id="UP000238882">
    <property type="component" value="Unassembled WGS sequence"/>
</dbReference>
<feature type="transmembrane region" description="Helical" evidence="1">
    <location>
        <begin position="51"/>
        <end position="70"/>
    </location>
</feature>
<organism evidence="2 3">
    <name type="scientific">Polaribacter porphyrae</name>
    <dbReference type="NCBI Taxonomy" id="1137780"/>
    <lineage>
        <taxon>Bacteria</taxon>
        <taxon>Pseudomonadati</taxon>
        <taxon>Bacteroidota</taxon>
        <taxon>Flavobacteriia</taxon>
        <taxon>Flavobacteriales</taxon>
        <taxon>Flavobacteriaceae</taxon>
    </lineage>
</organism>
<feature type="transmembrane region" description="Helical" evidence="1">
    <location>
        <begin position="224"/>
        <end position="242"/>
    </location>
</feature>
<reference evidence="2 3" key="1">
    <citation type="submission" date="2016-12" db="EMBL/GenBank/DDBJ databases">
        <title>Trade-off between light-utilization and light-protection in marine flavobacteria.</title>
        <authorList>
            <person name="Kumagai Y."/>
            <person name="Yoshizawa S."/>
            <person name="Kogure K."/>
            <person name="Iwasaki W."/>
        </authorList>
    </citation>
    <scope>NUCLEOTIDE SEQUENCE [LARGE SCALE GENOMIC DNA]</scope>
    <source>
        <strain evidence="2 3">NBRC 108759</strain>
    </source>
</reference>
<protein>
    <recommendedName>
        <fullName evidence="4">Oligosaccharide repeat unit polymerase</fullName>
    </recommendedName>
</protein>
<feature type="transmembrane region" description="Helical" evidence="1">
    <location>
        <begin position="398"/>
        <end position="414"/>
    </location>
</feature>
<dbReference type="AlphaFoldDB" id="A0A2S7WJH8"/>
<comment type="caution">
    <text evidence="2">The sequence shown here is derived from an EMBL/GenBank/DDBJ whole genome shotgun (WGS) entry which is preliminary data.</text>
</comment>
<evidence type="ECO:0000313" key="2">
    <source>
        <dbReference type="EMBL" id="PQJ77769.1"/>
    </source>
</evidence>
<feature type="transmembrane region" description="Helical" evidence="1">
    <location>
        <begin position="369"/>
        <end position="391"/>
    </location>
</feature>
<feature type="transmembrane region" description="Helical" evidence="1">
    <location>
        <begin position="247"/>
        <end position="265"/>
    </location>
</feature>
<gene>
    <name evidence="2" type="ORF">BTO18_00570</name>
</gene>
<name>A0A2S7WJH8_9FLAO</name>
<evidence type="ECO:0008006" key="4">
    <source>
        <dbReference type="Google" id="ProtNLM"/>
    </source>
</evidence>
<feature type="transmembrane region" description="Helical" evidence="1">
    <location>
        <begin position="82"/>
        <end position="102"/>
    </location>
</feature>
<feature type="transmembrane region" description="Helical" evidence="1">
    <location>
        <begin position="143"/>
        <end position="164"/>
    </location>
</feature>
<feature type="transmembrane region" description="Helical" evidence="1">
    <location>
        <begin position="420"/>
        <end position="437"/>
    </location>
</feature>
<evidence type="ECO:0000313" key="3">
    <source>
        <dbReference type="Proteomes" id="UP000238882"/>
    </source>
</evidence>
<proteinExistence type="predicted"/>
<dbReference type="RefSeq" id="WP_105014349.1">
    <property type="nucleotide sequence ID" value="NZ_MSCN01000001.1"/>
</dbReference>
<sequence>MSTLNIALYFSFVFLGMLYIFYKVGLSRVSLLLVLVFWEGFFDYLDTVTISGLLSIYKICVVFYAVSISWKKRNRFKNKADLAVNFTFLLFTVSFWITYYFYGGVLLTILSQYLYKYAFLWIAYHYLKDIIYNIPKREYVKNVLLNIIYVQIAVAVFKIILMGFKFEGLVGTMSYGGGGPAVVIPIMAMIFYWLIQNGKFTKKDWIVTGLILIIAIASGKRQPIIIFPAILFFLFVFVARTLRLVGLLKYLIIALIVFYVGVRMTPTITPEKKVGGSFDISFVSNYIKSYYFGTDQARSLLDKDSKGIGRGAALYLYFKPEMLTLESNKEILFGKGVYEVAIGKYGRFTAGGRSDYGIKHEGLIGEGGALIYTLGYMGSILLLVFVASIIFSIKNKKLAWIIFFYFLWDILLYYNQMIFFNSSGLIVLIIIFYSNSLEREKVLNLKRNLNKR</sequence>
<dbReference type="OrthoDB" id="1454123at2"/>
<evidence type="ECO:0000256" key="1">
    <source>
        <dbReference type="SAM" id="Phobius"/>
    </source>
</evidence>
<keyword evidence="1" id="KW-1133">Transmembrane helix</keyword>
<feature type="transmembrane region" description="Helical" evidence="1">
    <location>
        <begin position="6"/>
        <end position="22"/>
    </location>
</feature>
<keyword evidence="1" id="KW-0812">Transmembrane</keyword>
<feature type="transmembrane region" description="Helical" evidence="1">
    <location>
        <begin position="202"/>
        <end position="218"/>
    </location>
</feature>
<feature type="transmembrane region" description="Helical" evidence="1">
    <location>
        <begin position="176"/>
        <end position="195"/>
    </location>
</feature>
<feature type="transmembrane region" description="Helical" evidence="1">
    <location>
        <begin position="114"/>
        <end position="131"/>
    </location>
</feature>
<keyword evidence="3" id="KW-1185">Reference proteome</keyword>
<accession>A0A2S7WJH8</accession>
<dbReference type="EMBL" id="MSCN01000001">
    <property type="protein sequence ID" value="PQJ77769.1"/>
    <property type="molecule type" value="Genomic_DNA"/>
</dbReference>